<dbReference type="AlphaFoldDB" id="A0A3R9U771"/>
<gene>
    <name evidence="1" type="ORF">EA686_21030</name>
</gene>
<reference evidence="1 2" key="1">
    <citation type="submission" date="2018-10" db="EMBL/GenBank/DDBJ databases">
        <title>GWAS and RNA-Seq identify cryptic mechanisms of antimicrobial resistance in Acinetobacter baumannii.</title>
        <authorList>
            <person name="Sahl J.W."/>
        </authorList>
    </citation>
    <scope>NUCLEOTIDE SEQUENCE [LARGE SCALE GENOMIC DNA]</scope>
    <source>
        <strain evidence="1 2">TG28175</strain>
    </source>
</reference>
<organism evidence="1 2">
    <name type="scientific">Acinetobacter baumannii</name>
    <dbReference type="NCBI Taxonomy" id="470"/>
    <lineage>
        <taxon>Bacteria</taxon>
        <taxon>Pseudomonadati</taxon>
        <taxon>Pseudomonadota</taxon>
        <taxon>Gammaproteobacteria</taxon>
        <taxon>Moraxellales</taxon>
        <taxon>Moraxellaceae</taxon>
        <taxon>Acinetobacter</taxon>
        <taxon>Acinetobacter calcoaceticus/baumannii complex</taxon>
    </lineage>
</organism>
<comment type="caution">
    <text evidence="1">The sequence shown here is derived from an EMBL/GenBank/DDBJ whole genome shotgun (WGS) entry which is preliminary data.</text>
</comment>
<protein>
    <submittedName>
        <fullName evidence="1">Cys-tRNA(Pro) deacylase</fullName>
    </submittedName>
</protein>
<dbReference type="EMBL" id="RFDI01001433">
    <property type="protein sequence ID" value="RSR43306.1"/>
    <property type="molecule type" value="Genomic_DNA"/>
</dbReference>
<dbReference type="Proteomes" id="UP000280073">
    <property type="component" value="Unassembled WGS sequence"/>
</dbReference>
<accession>A0A3R9U771</accession>
<evidence type="ECO:0000313" key="1">
    <source>
        <dbReference type="EMBL" id="RSR43306.1"/>
    </source>
</evidence>
<feature type="non-terminal residue" evidence="1">
    <location>
        <position position="1"/>
    </location>
</feature>
<evidence type="ECO:0000313" key="2">
    <source>
        <dbReference type="Proteomes" id="UP000280073"/>
    </source>
</evidence>
<sequence length="22" mass="2385">DIGVNPKDLAQILTAQFVDVLD</sequence>
<name>A0A3R9U771_ACIBA</name>
<proteinExistence type="predicted"/>